<dbReference type="GO" id="GO:0035567">
    <property type="term" value="P:non-canonical Wnt signaling pathway"/>
    <property type="evidence" value="ECO:0007669"/>
    <property type="project" value="TreeGrafter"/>
</dbReference>
<dbReference type="AlphaFoldDB" id="A0A1D1VI56"/>
<dbReference type="InterPro" id="IPR036790">
    <property type="entry name" value="Frizzled_dom_sf"/>
</dbReference>
<reference evidence="13 14" key="1">
    <citation type="journal article" date="2016" name="Nat. Commun.">
        <title>Extremotolerant tardigrade genome and improved radiotolerance of human cultured cells by tardigrade-unique protein.</title>
        <authorList>
            <person name="Hashimoto T."/>
            <person name="Horikawa D.D."/>
            <person name="Saito Y."/>
            <person name="Kuwahara H."/>
            <person name="Kozuka-Hata H."/>
            <person name="Shin-I T."/>
            <person name="Minakuchi Y."/>
            <person name="Ohishi K."/>
            <person name="Motoyama A."/>
            <person name="Aizu T."/>
            <person name="Enomoto A."/>
            <person name="Kondo K."/>
            <person name="Tanaka S."/>
            <person name="Hara Y."/>
            <person name="Koshikawa S."/>
            <person name="Sagara H."/>
            <person name="Miura T."/>
            <person name="Yokobori S."/>
            <person name="Miyagawa K."/>
            <person name="Suzuki Y."/>
            <person name="Kubo T."/>
            <person name="Oyama M."/>
            <person name="Kohara Y."/>
            <person name="Fujiyama A."/>
            <person name="Arakawa K."/>
            <person name="Katayama T."/>
            <person name="Toyoda A."/>
            <person name="Kunieda T."/>
        </authorList>
    </citation>
    <scope>NUCLEOTIDE SEQUENCE [LARGE SCALE GENOMIC DNA]</scope>
    <source>
        <strain evidence="13 14">YOKOZUNA-1</strain>
    </source>
</reference>
<comment type="caution">
    <text evidence="9">Lacks conserved residue(s) required for the propagation of feature annotation.</text>
</comment>
<evidence type="ECO:0000259" key="11">
    <source>
        <dbReference type="PROSITE" id="PS50038"/>
    </source>
</evidence>
<evidence type="ECO:0000259" key="12">
    <source>
        <dbReference type="PROSITE" id="PS50261"/>
    </source>
</evidence>
<dbReference type="PROSITE" id="PS50261">
    <property type="entry name" value="G_PROTEIN_RECEP_F2_4"/>
    <property type="match status" value="1"/>
</dbReference>
<dbReference type="Gene3D" id="1.10.2000.10">
    <property type="entry name" value="Frizzled cysteine-rich domain"/>
    <property type="match status" value="1"/>
</dbReference>
<accession>A0A1D1VI56</accession>
<evidence type="ECO:0000256" key="5">
    <source>
        <dbReference type="ARBA" id="ARBA00022989"/>
    </source>
</evidence>
<evidence type="ECO:0000313" key="13">
    <source>
        <dbReference type="EMBL" id="GAV00601.1"/>
    </source>
</evidence>
<comment type="similarity">
    <text evidence="2">Belongs to the G-protein coupled receptor Fz/Smo family.</text>
</comment>
<dbReference type="SMART" id="SM01330">
    <property type="entry name" value="Frizzled"/>
    <property type="match status" value="1"/>
</dbReference>
<dbReference type="PROSITE" id="PS50038">
    <property type="entry name" value="FZ"/>
    <property type="match status" value="1"/>
</dbReference>
<dbReference type="SUPFAM" id="SSF63501">
    <property type="entry name" value="Frizzled cysteine-rich domain"/>
    <property type="match status" value="1"/>
</dbReference>
<dbReference type="Gene3D" id="1.20.1070.10">
    <property type="entry name" value="Rhodopsin 7-helix transmembrane proteins"/>
    <property type="match status" value="1"/>
</dbReference>
<feature type="disulfide bond" evidence="9">
    <location>
        <begin position="160"/>
        <end position="184"/>
    </location>
</feature>
<feature type="transmembrane region" description="Helical" evidence="10">
    <location>
        <begin position="536"/>
        <end position="556"/>
    </location>
</feature>
<evidence type="ECO:0000256" key="9">
    <source>
        <dbReference type="PROSITE-ProRule" id="PRU00090"/>
    </source>
</evidence>
<feature type="transmembrane region" description="Helical" evidence="10">
    <location>
        <begin position="436"/>
        <end position="461"/>
    </location>
</feature>
<feature type="transmembrane region" description="Helical" evidence="10">
    <location>
        <begin position="496"/>
        <end position="516"/>
    </location>
</feature>
<name>A0A1D1VI56_RAMVA</name>
<feature type="transmembrane region" description="Helical" evidence="10">
    <location>
        <begin position="302"/>
        <end position="322"/>
    </location>
</feature>
<feature type="domain" description="G-protein coupled receptors family 2 profile 2" evidence="12">
    <location>
        <begin position="266"/>
        <end position="558"/>
    </location>
</feature>
<sequence length="687" mass="74963">MAGWLSGNCGLFNGLKSRFRPSSRVMPPSTLVTIVLVWLTINVHHCPVVSLALVPAPASSLVVASDNLIDWNPSSPQTCQPIDAARELCLHIPYNYTTMPNLVGQQDVTEAIGSIRSFDQLIRTRCSELAEFFICSVYLPMCARISPTEIVTVPPCRPLCEEVRDKCVPVLNQFSYPWPTVLACDNFPERNSDTAMCMPGPGRETVSPLQPEPTVAPSASPKAPLPLPPAICPGPDHAFVFLNATQRCVLSCGASYISTSEEKLYAEIFHGVISGLTFLAAIIVAIRFVFQGRRTTQQEKPLFFVLGCLVMVGIGYVVRLAVGWSVGCGRTEEGKAYVLASGGDVPQPGCLAVFFLLYYFGLAANCWWLTLTFTWFCSAVQGGKKQQINGLLKRCHIFAWLIPALMVALAVALKFVDSDELTALCFVGQQNSSNLFLIVLVPIITITTTGFFVLVFGFAALRKRRSILLAKHKLASTKPVMVPPPIAAQSQQDERLFILCVLYLPSTLTVIGCLLTDFSAGDDHGVTRRTTHVPLYFVRILMQSIYGLVAAGYFCATAKRLLASSTKTRPINLVIPTSESYHGTSIMKGGQPSTSVYSENMEGAQNLYNSVASHSPNLSIPASGSTQFPQMAHLYNARLAKLTQPDWPLPREGQSELLRQEQHKRSYLSVATANTTTPSLGRGPTFV</sequence>
<evidence type="ECO:0000256" key="6">
    <source>
        <dbReference type="ARBA" id="ARBA00023136"/>
    </source>
</evidence>
<keyword evidence="4 10" id="KW-0812">Transmembrane</keyword>
<proteinExistence type="inferred from homology"/>
<dbReference type="Pfam" id="PF01392">
    <property type="entry name" value="Fz"/>
    <property type="match status" value="1"/>
</dbReference>
<keyword evidence="3" id="KW-0217">Developmental protein</keyword>
<evidence type="ECO:0000256" key="7">
    <source>
        <dbReference type="ARBA" id="ARBA00023157"/>
    </source>
</evidence>
<dbReference type="STRING" id="947166.A0A1D1VI56"/>
<dbReference type="Pfam" id="PF01534">
    <property type="entry name" value="Frizzled"/>
    <property type="match status" value="1"/>
</dbReference>
<comment type="caution">
    <text evidence="13">The sequence shown here is derived from an EMBL/GenBank/DDBJ whole genome shotgun (WGS) entry which is preliminary data.</text>
</comment>
<dbReference type="GO" id="GO:0016020">
    <property type="term" value="C:membrane"/>
    <property type="evidence" value="ECO:0007669"/>
    <property type="project" value="UniProtKB-SubCell"/>
</dbReference>
<dbReference type="InterPro" id="IPR017981">
    <property type="entry name" value="GPCR_2-like_7TM"/>
</dbReference>
<dbReference type="PRINTS" id="PR00489">
    <property type="entry name" value="FRIZZLED"/>
</dbReference>
<evidence type="ECO:0000256" key="3">
    <source>
        <dbReference type="ARBA" id="ARBA00022473"/>
    </source>
</evidence>
<gene>
    <name evidence="13" type="primary">RvY_11427-1</name>
    <name evidence="13" type="synonym">RvY_11427.1</name>
    <name evidence="13" type="ORF">RvY_11427</name>
</gene>
<feature type="domain" description="FZ" evidence="11">
    <location>
        <begin position="74"/>
        <end position="200"/>
    </location>
</feature>
<keyword evidence="8" id="KW-0675">Receptor</keyword>
<keyword evidence="14" id="KW-1185">Reference proteome</keyword>
<dbReference type="OrthoDB" id="5959102at2759"/>
<dbReference type="PANTHER" id="PTHR11309">
    <property type="entry name" value="FRIZZLED"/>
    <property type="match status" value="1"/>
</dbReference>
<dbReference type="GO" id="GO:0004888">
    <property type="term" value="F:transmembrane signaling receptor activity"/>
    <property type="evidence" value="ECO:0007669"/>
    <property type="project" value="InterPro"/>
</dbReference>
<keyword evidence="7 9" id="KW-1015">Disulfide bond</keyword>
<evidence type="ECO:0000256" key="8">
    <source>
        <dbReference type="ARBA" id="ARBA00023170"/>
    </source>
</evidence>
<feature type="disulfide bond" evidence="9">
    <location>
        <begin position="156"/>
        <end position="197"/>
    </location>
</feature>
<organism evidence="13 14">
    <name type="scientific">Ramazzottius varieornatus</name>
    <name type="common">Water bear</name>
    <name type="synonym">Tardigrade</name>
    <dbReference type="NCBI Taxonomy" id="947166"/>
    <lineage>
        <taxon>Eukaryota</taxon>
        <taxon>Metazoa</taxon>
        <taxon>Ecdysozoa</taxon>
        <taxon>Tardigrada</taxon>
        <taxon>Eutardigrada</taxon>
        <taxon>Parachela</taxon>
        <taxon>Hypsibioidea</taxon>
        <taxon>Ramazzottiidae</taxon>
        <taxon>Ramazzottius</taxon>
    </lineage>
</organism>
<dbReference type="GO" id="GO:0060070">
    <property type="term" value="P:canonical Wnt signaling pathway"/>
    <property type="evidence" value="ECO:0007669"/>
    <property type="project" value="TreeGrafter"/>
</dbReference>
<feature type="transmembrane region" description="Helical" evidence="10">
    <location>
        <begin position="268"/>
        <end position="290"/>
    </location>
</feature>
<protein>
    <submittedName>
        <fullName evidence="13">Uncharacterized protein</fullName>
    </submittedName>
</protein>
<dbReference type="Proteomes" id="UP000186922">
    <property type="component" value="Unassembled WGS sequence"/>
</dbReference>
<dbReference type="PANTHER" id="PTHR11309:SF99">
    <property type="entry name" value="FRIZZLED-4"/>
    <property type="match status" value="1"/>
</dbReference>
<dbReference type="InterPro" id="IPR015526">
    <property type="entry name" value="Frizzled/SFRP"/>
</dbReference>
<evidence type="ECO:0000256" key="10">
    <source>
        <dbReference type="SAM" id="Phobius"/>
    </source>
</evidence>
<feature type="transmembrane region" description="Helical" evidence="10">
    <location>
        <begin position="397"/>
        <end position="416"/>
    </location>
</feature>
<evidence type="ECO:0000256" key="2">
    <source>
        <dbReference type="ARBA" id="ARBA00008077"/>
    </source>
</evidence>
<feature type="disulfide bond" evidence="9">
    <location>
        <begin position="89"/>
        <end position="135"/>
    </location>
</feature>
<evidence type="ECO:0000256" key="4">
    <source>
        <dbReference type="ARBA" id="ARBA00022692"/>
    </source>
</evidence>
<evidence type="ECO:0000256" key="1">
    <source>
        <dbReference type="ARBA" id="ARBA00004141"/>
    </source>
</evidence>
<feature type="transmembrane region" description="Helical" evidence="10">
    <location>
        <begin position="351"/>
        <end position="376"/>
    </location>
</feature>
<dbReference type="InterPro" id="IPR020067">
    <property type="entry name" value="Frizzled_dom"/>
</dbReference>
<dbReference type="GO" id="GO:0017147">
    <property type="term" value="F:Wnt-protein binding"/>
    <property type="evidence" value="ECO:0007669"/>
    <property type="project" value="TreeGrafter"/>
</dbReference>
<dbReference type="EMBL" id="BDGG01000006">
    <property type="protein sequence ID" value="GAV00601.1"/>
    <property type="molecule type" value="Genomic_DNA"/>
</dbReference>
<dbReference type="InterPro" id="IPR000539">
    <property type="entry name" value="Frizzled/Smoothened_7TM"/>
</dbReference>
<evidence type="ECO:0000313" key="14">
    <source>
        <dbReference type="Proteomes" id="UP000186922"/>
    </source>
</evidence>
<keyword evidence="6 10" id="KW-0472">Membrane</keyword>
<dbReference type="GO" id="GO:0005615">
    <property type="term" value="C:extracellular space"/>
    <property type="evidence" value="ECO:0007669"/>
    <property type="project" value="TreeGrafter"/>
</dbReference>
<comment type="subcellular location">
    <subcellularLocation>
        <location evidence="1">Membrane</location>
        <topology evidence="1">Multi-pass membrane protein</topology>
    </subcellularLocation>
</comment>
<keyword evidence="5 10" id="KW-1133">Transmembrane helix</keyword>
<dbReference type="SMART" id="SM00063">
    <property type="entry name" value="FRI"/>
    <property type="match status" value="1"/>
</dbReference>